<dbReference type="KEGG" id="ery:CP97_14747"/>
<dbReference type="STRING" id="1648404.CP97_14747"/>
<evidence type="ECO:0000313" key="2">
    <source>
        <dbReference type="Proteomes" id="UP000059113"/>
    </source>
</evidence>
<protein>
    <submittedName>
        <fullName evidence="1">Uncharacterized protein</fullName>
    </submittedName>
</protein>
<name>A0A168M1V3_9SPHN</name>
<dbReference type="Proteomes" id="UP000059113">
    <property type="component" value="Chromosome"/>
</dbReference>
<sequence length="72" mass="8158">MISWICPNEPCEGAQEAVAAECPDGRARHYDHSTPRPSLICLFKSTAMRRTVIVSSRDWETFSAWPVESVYN</sequence>
<reference evidence="2" key="2">
    <citation type="submission" date="2015-04" db="EMBL/GenBank/DDBJ databases">
        <title>The complete genome sequence of Erythrobacter sp. s21-N3.</title>
        <authorList>
            <person name="Zhuang L."/>
            <person name="Liu Y."/>
            <person name="Shao Z."/>
        </authorList>
    </citation>
    <scope>NUCLEOTIDE SEQUENCE [LARGE SCALE GENOMIC DNA]</scope>
    <source>
        <strain evidence="2">s21-N3</strain>
    </source>
</reference>
<evidence type="ECO:0000313" key="1">
    <source>
        <dbReference type="EMBL" id="ANC50433.1"/>
    </source>
</evidence>
<proteinExistence type="predicted"/>
<gene>
    <name evidence="1" type="ORF">CP97_14747</name>
</gene>
<reference evidence="1 2" key="1">
    <citation type="journal article" date="2015" name="Int. J. Syst. Evol. Microbiol.">
        <title>Erythrobacter atlanticus sp. nov., a bacterium from ocean sediment able to degrade polycyclic aromatic hydrocarbons.</title>
        <authorList>
            <person name="Zhuang L."/>
            <person name="Liu Y."/>
            <person name="Wang L."/>
            <person name="Wang W."/>
            <person name="Shao Z."/>
        </authorList>
    </citation>
    <scope>NUCLEOTIDE SEQUENCE [LARGE SCALE GENOMIC DNA]</scope>
    <source>
        <strain evidence="2">s21-N3</strain>
    </source>
</reference>
<dbReference type="EMBL" id="CP011310">
    <property type="protein sequence ID" value="ANC50433.1"/>
    <property type="molecule type" value="Genomic_DNA"/>
</dbReference>
<dbReference type="AlphaFoldDB" id="A0A168M1V3"/>
<organism evidence="1 2">
    <name type="scientific">Aurantiacibacter atlanticus</name>
    <dbReference type="NCBI Taxonomy" id="1648404"/>
    <lineage>
        <taxon>Bacteria</taxon>
        <taxon>Pseudomonadati</taxon>
        <taxon>Pseudomonadota</taxon>
        <taxon>Alphaproteobacteria</taxon>
        <taxon>Sphingomonadales</taxon>
        <taxon>Erythrobacteraceae</taxon>
        <taxon>Aurantiacibacter</taxon>
    </lineage>
</organism>
<keyword evidence="2" id="KW-1185">Reference proteome</keyword>
<accession>A0A168M1V3</accession>